<reference evidence="2 3" key="1">
    <citation type="submission" date="2019-08" db="EMBL/GenBank/DDBJ databases">
        <title>Phlebobacter frassis gen. nov. sp. nov., a new member of family Sphingobacteriaceae isolated from sand fly rearing media.</title>
        <authorList>
            <person name="Kakumanu M.L."/>
            <person name="Marayati B.F."/>
            <person name="Wada-Katsumata A."/>
            <person name="Wasserberg G."/>
            <person name="Schal C."/>
            <person name="Apperson C.S."/>
            <person name="Ponnusamy L."/>
        </authorList>
    </citation>
    <scope>NUCLEOTIDE SEQUENCE [LARGE SCALE GENOMIC DNA]</scope>
    <source>
        <strain evidence="2 3">SSI9</strain>
    </source>
</reference>
<sequence length="160" mass="18293">MNNKLSFDKDKRIRELRWVERVSTLLDNKFNIGGFRFGLDPLLNFFPILGQTITFATSVLLVLVMFRNGVSSKAATKMLLNTIFDAVIGSIPILGNILDFFYKANQRNIKILREHYNEGKHQGSAKGILTVLFLMLLALCILLFYLLWVFGEWIIGIIAH</sequence>
<keyword evidence="3" id="KW-1185">Reference proteome</keyword>
<feature type="transmembrane region" description="Helical" evidence="1">
    <location>
        <begin position="128"/>
        <end position="150"/>
    </location>
</feature>
<dbReference type="PANTHER" id="PTHR35519">
    <property type="entry name" value="MEMBRANE PROTEINS"/>
    <property type="match status" value="1"/>
</dbReference>
<dbReference type="PANTHER" id="PTHR35519:SF2">
    <property type="entry name" value="PH DOMAIN PROTEIN"/>
    <property type="match status" value="1"/>
</dbReference>
<gene>
    <name evidence="2" type="ORF">FXV77_05000</name>
</gene>
<evidence type="ECO:0000313" key="2">
    <source>
        <dbReference type="EMBL" id="TYR37366.1"/>
    </source>
</evidence>
<dbReference type="AlphaFoldDB" id="A0A5D4H932"/>
<proteinExistence type="predicted"/>
<organism evidence="2 3">
    <name type="scientific">Sphingobacterium phlebotomi</name>
    <dbReference type="NCBI Taxonomy" id="2605433"/>
    <lineage>
        <taxon>Bacteria</taxon>
        <taxon>Pseudomonadati</taxon>
        <taxon>Bacteroidota</taxon>
        <taxon>Sphingobacteriia</taxon>
        <taxon>Sphingobacteriales</taxon>
        <taxon>Sphingobacteriaceae</taxon>
        <taxon>Sphingobacterium</taxon>
    </lineage>
</organism>
<dbReference type="Proteomes" id="UP000322362">
    <property type="component" value="Unassembled WGS sequence"/>
</dbReference>
<feature type="transmembrane region" description="Helical" evidence="1">
    <location>
        <begin position="45"/>
        <end position="66"/>
    </location>
</feature>
<dbReference type="Pfam" id="PF13430">
    <property type="entry name" value="DUF4112"/>
    <property type="match status" value="1"/>
</dbReference>
<dbReference type="EMBL" id="VTAV01000002">
    <property type="protein sequence ID" value="TYR37366.1"/>
    <property type="molecule type" value="Genomic_DNA"/>
</dbReference>
<evidence type="ECO:0000256" key="1">
    <source>
        <dbReference type="SAM" id="Phobius"/>
    </source>
</evidence>
<keyword evidence="1" id="KW-1133">Transmembrane helix</keyword>
<evidence type="ECO:0000313" key="3">
    <source>
        <dbReference type="Proteomes" id="UP000322362"/>
    </source>
</evidence>
<protein>
    <submittedName>
        <fullName evidence="2">DUF4112 domain-containing protein</fullName>
    </submittedName>
</protein>
<keyword evidence="1" id="KW-0812">Transmembrane</keyword>
<keyword evidence="1" id="KW-0472">Membrane</keyword>
<feature type="transmembrane region" description="Helical" evidence="1">
    <location>
        <begin position="78"/>
        <end position="98"/>
    </location>
</feature>
<dbReference type="InterPro" id="IPR025187">
    <property type="entry name" value="DUF4112"/>
</dbReference>
<dbReference type="RefSeq" id="WP_148918110.1">
    <property type="nucleotide sequence ID" value="NZ_VTAV01000002.1"/>
</dbReference>
<name>A0A5D4H932_9SPHI</name>
<accession>A0A5D4H932</accession>
<comment type="caution">
    <text evidence="2">The sequence shown here is derived from an EMBL/GenBank/DDBJ whole genome shotgun (WGS) entry which is preliminary data.</text>
</comment>